<dbReference type="InterPro" id="IPR006102">
    <property type="entry name" value="Ig-like_GH2"/>
</dbReference>
<dbReference type="GO" id="GO:0005764">
    <property type="term" value="C:lysosome"/>
    <property type="evidence" value="ECO:0007669"/>
    <property type="project" value="UniProtKB-SubCell"/>
</dbReference>
<dbReference type="GO" id="GO:0004567">
    <property type="term" value="F:beta-mannosidase activity"/>
    <property type="evidence" value="ECO:0007669"/>
    <property type="project" value="UniProtKB-EC"/>
</dbReference>
<evidence type="ECO:0000256" key="14">
    <source>
        <dbReference type="ARBA" id="ARBA00038429"/>
    </source>
</evidence>
<dbReference type="InterPro" id="IPR017853">
    <property type="entry name" value="GH"/>
</dbReference>
<evidence type="ECO:0000256" key="7">
    <source>
        <dbReference type="ARBA" id="ARBA00022525"/>
    </source>
</evidence>
<dbReference type="Pfam" id="PF00703">
    <property type="entry name" value="Glyco_hydro_2"/>
    <property type="match status" value="1"/>
</dbReference>
<comment type="subunit">
    <text evidence="5">Homodimer.</text>
</comment>
<dbReference type="GO" id="GO:0006516">
    <property type="term" value="P:glycoprotein catabolic process"/>
    <property type="evidence" value="ECO:0007669"/>
    <property type="project" value="TreeGrafter"/>
</dbReference>
<evidence type="ECO:0000256" key="11">
    <source>
        <dbReference type="ARBA" id="ARBA00023228"/>
    </source>
</evidence>
<dbReference type="InterPro" id="IPR050887">
    <property type="entry name" value="Beta-mannosidase_GH2"/>
</dbReference>
<keyword evidence="19" id="KW-1185">Reference proteome</keyword>
<reference evidence="20" key="1">
    <citation type="submission" date="2022-11" db="UniProtKB">
        <authorList>
            <consortium name="WormBaseParasite"/>
        </authorList>
    </citation>
    <scope>IDENTIFICATION</scope>
</reference>
<dbReference type="Pfam" id="PF00059">
    <property type="entry name" value="Lectin_C"/>
    <property type="match status" value="1"/>
</dbReference>
<feature type="domain" description="C-type lectin" evidence="18">
    <location>
        <begin position="965"/>
        <end position="1082"/>
    </location>
</feature>
<dbReference type="InterPro" id="IPR016187">
    <property type="entry name" value="CTDL_fold"/>
</dbReference>
<evidence type="ECO:0000256" key="1">
    <source>
        <dbReference type="ARBA" id="ARBA00000829"/>
    </source>
</evidence>
<dbReference type="InterPro" id="IPR008979">
    <property type="entry name" value="Galactose-bd-like_sf"/>
</dbReference>
<dbReference type="SMART" id="SM00034">
    <property type="entry name" value="CLECT"/>
    <property type="match status" value="1"/>
</dbReference>
<dbReference type="CDD" id="cd00037">
    <property type="entry name" value="CLECT"/>
    <property type="match status" value="1"/>
</dbReference>
<sequence>MTRVLVLFFNFINFVLAGRLVLDGSDWTYRMGNGSMPGKAVVPGDIYTDLFNNGVINNPLYGSGDQDYKWVGRTSWAYEKIFTLPADAANNKEYVLVFESLDTIVTATLNGQQIFESRNMFAPVYLSVNNIINPTGSNNLSLVFQSPVMVAMNMKDDYTFMTNHDLPADCQTPTGECFVNFIRKTQSSFSWDWGPTFATIGVAGSAYLEYFNDATIYMVSPLITYDGSNSQFNVQVDVLAFCHKGSSVTIDINVPGVLSMELGTPILDCQPGIPKNITFVLPAKDSSVQRWWPNGYGNQTLYTLNTTISVNKTVVSQRNTKIGFRTVELVQDQVDPNNASIGLTYYFKINGVPIFVKGSNYIPISMFPAQKHTLRKQFILQSMQVSSMNILRVWGGGLFELDEFYEMADQYGIMLWHDQMFGCNEYPAQQWFFDLVQQEVQAQVVRLRYHPSILVWAGNNEDETAVRGWFPNVKNFNISSQIKEYIALTIDTIQPVVLSFDPSRPFVPSSPSNGKETYAEGGVATNAQSEYYGDIHYYNYGGNLWKEKTYPTPRCATEYGIQSLPLTATMSKWLNISEWTYGSTWLDARQHHGDGNPQNLNLVFQHYEVPTQCNGYTYENISSCSYINGSTDFINDFAYLHQVFQAISMQTESEHYRRYRSMLTSDGRGGTMCALYWQVNDVWAAPTWSSIDFNLNWKALHYYAKRFFAPVIVSLYLDDNNNLQVFVVSDLQQPLNNYNLILDVFTWDNGFTPIFTTSKPVNVPILNATTVDVQSELTAQKITLDDNDGFVIRAVLYDTNINQVTPTSILLPDKLRQISNPNYGNPSIKSVTQVDSLTFNVLLPDKLRQISNPNYGNPSIKSVTQVDSLTFNVTVTSSQLVPVLWLDINQNVKDKYNLLYWFSDNAFTLTQPEITVQLKIFSSNSTVSLSTQDLTVTRIKMGSVTNPTRNPNPSCPENWSLSSVSNNICYNVVDQTYTWTQANNICNDLAPGATFLSIDNAFENNYVMSVLSKNAPNCTQAYIGLYGTNGNWSWVNGDTSSYRNWAPGYPNTTVPNLCGTIQQSDGRWTSEACDTSRCFICKLSI</sequence>
<dbReference type="GO" id="GO:0005975">
    <property type="term" value="P:carbohydrate metabolic process"/>
    <property type="evidence" value="ECO:0007669"/>
    <property type="project" value="InterPro"/>
</dbReference>
<evidence type="ECO:0000256" key="2">
    <source>
        <dbReference type="ARBA" id="ARBA00004371"/>
    </source>
</evidence>
<dbReference type="FunFam" id="2.60.120.260:FF:000060">
    <property type="entry name" value="Probable beta-mannosidase"/>
    <property type="match status" value="1"/>
</dbReference>
<dbReference type="PANTHER" id="PTHR43730:SF1">
    <property type="entry name" value="BETA-MANNOSIDASE"/>
    <property type="match status" value="1"/>
</dbReference>
<dbReference type="InterPro" id="IPR036156">
    <property type="entry name" value="Beta-gal/glucu_dom_sf"/>
</dbReference>
<evidence type="ECO:0000256" key="4">
    <source>
        <dbReference type="ARBA" id="ARBA00004740"/>
    </source>
</evidence>
<name>A0A914DWU7_9BILA</name>
<keyword evidence="8 17" id="KW-0732">Signal</keyword>
<evidence type="ECO:0000256" key="16">
    <source>
        <dbReference type="ARBA" id="ARBA00041614"/>
    </source>
</evidence>
<evidence type="ECO:0000256" key="12">
    <source>
        <dbReference type="ARBA" id="ARBA00023295"/>
    </source>
</evidence>
<feature type="chain" id="PRO_5036926299" description="Beta-mannosidase B" evidence="17">
    <location>
        <begin position="18"/>
        <end position="1085"/>
    </location>
</feature>
<dbReference type="InterPro" id="IPR013783">
    <property type="entry name" value="Ig-like_fold"/>
</dbReference>
<dbReference type="GO" id="GO:0005576">
    <property type="term" value="C:extracellular region"/>
    <property type="evidence" value="ECO:0007669"/>
    <property type="project" value="UniProtKB-SubCell"/>
</dbReference>
<dbReference type="PROSITE" id="PS50041">
    <property type="entry name" value="C_TYPE_LECTIN_2"/>
    <property type="match status" value="1"/>
</dbReference>
<accession>A0A914DWU7</accession>
<comment type="subcellular location">
    <subcellularLocation>
        <location evidence="2">Lysosome</location>
    </subcellularLocation>
    <subcellularLocation>
        <location evidence="3">Secreted</location>
    </subcellularLocation>
</comment>
<dbReference type="InterPro" id="IPR001304">
    <property type="entry name" value="C-type_lectin-like"/>
</dbReference>
<dbReference type="SUPFAM" id="SSF56436">
    <property type="entry name" value="C-type lectin-like"/>
    <property type="match status" value="1"/>
</dbReference>
<dbReference type="WBParaSite" id="ACRNAN_scaffold4093.g17792.t1">
    <property type="protein sequence ID" value="ACRNAN_scaffold4093.g17792.t1"/>
    <property type="gene ID" value="ACRNAN_scaffold4093.g17792"/>
</dbReference>
<dbReference type="SUPFAM" id="SSF51445">
    <property type="entry name" value="(Trans)glycosidases"/>
    <property type="match status" value="1"/>
</dbReference>
<dbReference type="Gene3D" id="2.60.40.10">
    <property type="entry name" value="Immunoglobulins"/>
    <property type="match status" value="1"/>
</dbReference>
<dbReference type="SUPFAM" id="SSF49785">
    <property type="entry name" value="Galactose-binding domain-like"/>
    <property type="match status" value="1"/>
</dbReference>
<evidence type="ECO:0000256" key="5">
    <source>
        <dbReference type="ARBA" id="ARBA00011738"/>
    </source>
</evidence>
<dbReference type="FunFam" id="3.20.20.80:FF:000050">
    <property type="entry name" value="Beta-mannosidase B"/>
    <property type="match status" value="1"/>
</dbReference>
<dbReference type="Gene3D" id="3.20.20.80">
    <property type="entry name" value="Glycosidases"/>
    <property type="match status" value="1"/>
</dbReference>
<evidence type="ECO:0000259" key="18">
    <source>
        <dbReference type="PROSITE" id="PS50041"/>
    </source>
</evidence>
<evidence type="ECO:0000256" key="13">
    <source>
        <dbReference type="ARBA" id="ARBA00033445"/>
    </source>
</evidence>
<comment type="catalytic activity">
    <reaction evidence="1">
        <text>Hydrolysis of terminal, non-reducing beta-D-mannose residues in beta-D-mannosides.</text>
        <dbReference type="EC" id="3.2.1.25"/>
    </reaction>
</comment>
<keyword evidence="9" id="KW-0378">Hydrolase</keyword>
<evidence type="ECO:0000256" key="10">
    <source>
        <dbReference type="ARBA" id="ARBA00023180"/>
    </source>
</evidence>
<dbReference type="Pfam" id="PF22666">
    <property type="entry name" value="Glyco_hydro_2_N2"/>
    <property type="match status" value="1"/>
</dbReference>
<dbReference type="InterPro" id="IPR041625">
    <property type="entry name" value="Beta-mannosidase_Ig"/>
</dbReference>
<dbReference type="InterPro" id="IPR054593">
    <property type="entry name" value="Beta-mannosidase-like_N2"/>
</dbReference>
<keyword evidence="10" id="KW-0325">Glycoprotein</keyword>
<comment type="similarity">
    <text evidence="14">Belongs to the glycosyl hydrolase 2 family. Beta-mannosidase B subfamily.</text>
</comment>
<dbReference type="EC" id="3.2.1.25" evidence="6"/>
<dbReference type="AlphaFoldDB" id="A0A914DWU7"/>
<evidence type="ECO:0000256" key="17">
    <source>
        <dbReference type="SAM" id="SignalP"/>
    </source>
</evidence>
<dbReference type="Proteomes" id="UP000887540">
    <property type="component" value="Unplaced"/>
</dbReference>
<protein>
    <recommendedName>
        <fullName evidence="15">Beta-mannosidase B</fullName>
        <ecNumber evidence="6">3.2.1.25</ecNumber>
    </recommendedName>
    <alternativeName>
        <fullName evidence="13">Mannanase</fullName>
    </alternativeName>
    <alternativeName>
        <fullName evidence="16">Mannanase B</fullName>
    </alternativeName>
</protein>
<evidence type="ECO:0000313" key="19">
    <source>
        <dbReference type="Proteomes" id="UP000887540"/>
    </source>
</evidence>
<evidence type="ECO:0000256" key="9">
    <source>
        <dbReference type="ARBA" id="ARBA00022801"/>
    </source>
</evidence>
<dbReference type="InterPro" id="IPR016186">
    <property type="entry name" value="C-type_lectin-like/link_sf"/>
</dbReference>
<evidence type="ECO:0000256" key="15">
    <source>
        <dbReference type="ARBA" id="ARBA00041069"/>
    </source>
</evidence>
<proteinExistence type="inferred from homology"/>
<comment type="pathway">
    <text evidence="4">Glycan metabolism; N-glycan degradation.</text>
</comment>
<evidence type="ECO:0000256" key="3">
    <source>
        <dbReference type="ARBA" id="ARBA00004613"/>
    </source>
</evidence>
<dbReference type="InterPro" id="IPR041447">
    <property type="entry name" value="Mannosidase_ig"/>
</dbReference>
<evidence type="ECO:0000256" key="8">
    <source>
        <dbReference type="ARBA" id="ARBA00022729"/>
    </source>
</evidence>
<dbReference type="Gene3D" id="3.10.100.10">
    <property type="entry name" value="Mannose-Binding Protein A, subunit A"/>
    <property type="match status" value="1"/>
</dbReference>
<keyword evidence="7" id="KW-0964">Secreted</keyword>
<evidence type="ECO:0000313" key="20">
    <source>
        <dbReference type="WBParaSite" id="ACRNAN_scaffold4093.g17792.t1"/>
    </source>
</evidence>
<dbReference type="Pfam" id="PF17786">
    <property type="entry name" value="Mannosidase_ig"/>
    <property type="match status" value="1"/>
</dbReference>
<dbReference type="Gene3D" id="2.60.120.260">
    <property type="entry name" value="Galactose-binding domain-like"/>
    <property type="match status" value="1"/>
</dbReference>
<keyword evidence="12" id="KW-0326">Glycosidase</keyword>
<evidence type="ECO:0000256" key="6">
    <source>
        <dbReference type="ARBA" id="ARBA00012754"/>
    </source>
</evidence>
<feature type="signal peptide" evidence="17">
    <location>
        <begin position="1"/>
        <end position="17"/>
    </location>
</feature>
<dbReference type="PANTHER" id="PTHR43730">
    <property type="entry name" value="BETA-MANNOSIDASE"/>
    <property type="match status" value="1"/>
</dbReference>
<dbReference type="SUPFAM" id="SSF49303">
    <property type="entry name" value="beta-Galactosidase/glucuronidase domain"/>
    <property type="match status" value="1"/>
</dbReference>
<organism evidence="19 20">
    <name type="scientific">Acrobeloides nanus</name>
    <dbReference type="NCBI Taxonomy" id="290746"/>
    <lineage>
        <taxon>Eukaryota</taxon>
        <taxon>Metazoa</taxon>
        <taxon>Ecdysozoa</taxon>
        <taxon>Nematoda</taxon>
        <taxon>Chromadorea</taxon>
        <taxon>Rhabditida</taxon>
        <taxon>Tylenchina</taxon>
        <taxon>Cephalobomorpha</taxon>
        <taxon>Cephaloboidea</taxon>
        <taxon>Cephalobidae</taxon>
        <taxon>Acrobeloides</taxon>
    </lineage>
</organism>
<keyword evidence="11" id="KW-0458">Lysosome</keyword>
<dbReference type="Pfam" id="PF17753">
    <property type="entry name" value="Ig_mannosidase"/>
    <property type="match status" value="1"/>
</dbReference>